<sequence length="81" mass="8616">MSYTPELVAELEILSLFNLENKTEGLKVHHDADSAAIAAAIRLHSKGLTTQPDGGYLTSLGRDAAEHAQVLLTIMSETAPA</sequence>
<proteinExistence type="predicted"/>
<dbReference type="OrthoDB" id="5600572at2"/>
<gene>
    <name evidence="1" type="ORF">EA797_16280</name>
</gene>
<comment type="caution">
    <text evidence="1">The sequence shown here is derived from an EMBL/GenBank/DDBJ whole genome shotgun (WGS) entry which is preliminary data.</text>
</comment>
<accession>A0A3M2HIJ8</accession>
<dbReference type="AlphaFoldDB" id="A0A3M2HIJ8"/>
<dbReference type="Proteomes" id="UP000269774">
    <property type="component" value="Unassembled WGS sequence"/>
</dbReference>
<organism evidence="1 2">
    <name type="scientific">Stutzerimonas zhaodongensis</name>
    <dbReference type="NCBI Taxonomy" id="1176257"/>
    <lineage>
        <taxon>Bacteria</taxon>
        <taxon>Pseudomonadati</taxon>
        <taxon>Pseudomonadota</taxon>
        <taxon>Gammaproteobacteria</taxon>
        <taxon>Pseudomonadales</taxon>
        <taxon>Pseudomonadaceae</taxon>
        <taxon>Stutzerimonas</taxon>
    </lineage>
</organism>
<dbReference type="NCBIfam" id="TIGR02647">
    <property type="entry name" value="DNA"/>
    <property type="match status" value="1"/>
</dbReference>
<protein>
    <submittedName>
        <fullName evidence="1">TIGR02647 family protein</fullName>
    </submittedName>
</protein>
<dbReference type="Pfam" id="PF18918">
    <property type="entry name" value="DUF5669"/>
    <property type="match status" value="1"/>
</dbReference>
<name>A0A3M2HIJ8_9GAMM</name>
<reference evidence="1 2" key="1">
    <citation type="submission" date="2018-10" db="EMBL/GenBank/DDBJ databases">
        <title>Pseudomonas zhaodongensis NEAU-ST5-21(T) genome.</title>
        <authorList>
            <person name="Peng J."/>
            <person name="Liu Z.-P."/>
        </authorList>
    </citation>
    <scope>NUCLEOTIDE SEQUENCE [LARGE SCALE GENOMIC DNA]</scope>
    <source>
        <strain evidence="1 2">NEAU-ST5-21</strain>
    </source>
</reference>
<dbReference type="EMBL" id="RFFM01000004">
    <property type="protein sequence ID" value="RMH88808.1"/>
    <property type="molecule type" value="Genomic_DNA"/>
</dbReference>
<dbReference type="RefSeq" id="WP_122167088.1">
    <property type="nucleotide sequence ID" value="NZ_JAMOIB010000006.1"/>
</dbReference>
<evidence type="ECO:0000313" key="1">
    <source>
        <dbReference type="EMBL" id="RMH88808.1"/>
    </source>
</evidence>
<evidence type="ECO:0000313" key="2">
    <source>
        <dbReference type="Proteomes" id="UP000269774"/>
    </source>
</evidence>
<keyword evidence="2" id="KW-1185">Reference proteome</keyword>
<dbReference type="InterPro" id="IPR013468">
    <property type="entry name" value="CHP02647"/>
</dbReference>